<dbReference type="InterPro" id="IPR044929">
    <property type="entry name" value="DNA/RNA_non-sp_Endonuclease_sf"/>
</dbReference>
<keyword evidence="1" id="KW-0732">Signal</keyword>
<accession>A0A803J6V9</accession>
<dbReference type="InterPro" id="IPR020821">
    <property type="entry name" value="ENPP1-3/EXOG-like_nuc-like"/>
</dbReference>
<dbReference type="Gene3D" id="3.40.570.10">
    <property type="entry name" value="Extracellular Endonuclease, subunit A"/>
    <property type="match status" value="1"/>
</dbReference>
<proteinExistence type="predicted"/>
<reference evidence="4" key="1">
    <citation type="journal article" date="2010" name="Science">
        <title>The genome of the Western clawed frog Xenopus tropicalis.</title>
        <authorList>
            <person name="Hellsten U."/>
            <person name="Harland R.M."/>
            <person name="Gilchrist M.J."/>
            <person name="Hendrix D."/>
            <person name="Jurka J."/>
            <person name="Kapitonov V."/>
            <person name="Ovcharenko I."/>
            <person name="Putnam N.H."/>
            <person name="Shu S."/>
            <person name="Taher L."/>
            <person name="Blitz I.L."/>
            <person name="Blumberg B."/>
            <person name="Dichmann D.S."/>
            <person name="Dubchak I."/>
            <person name="Amaya E."/>
            <person name="Detter J.C."/>
            <person name="Fletcher R."/>
            <person name="Gerhard D.S."/>
            <person name="Goodstein D."/>
            <person name="Graves T."/>
            <person name="Grigoriev I.V."/>
            <person name="Grimwood J."/>
            <person name="Kawashima T."/>
            <person name="Lindquist E."/>
            <person name="Lucas S.M."/>
            <person name="Mead P.E."/>
            <person name="Mitros T."/>
            <person name="Ogino H."/>
            <person name="Ohta Y."/>
            <person name="Poliakov A.V."/>
            <person name="Pollet N."/>
            <person name="Robert J."/>
            <person name="Salamov A."/>
            <person name="Sater A.K."/>
            <person name="Schmutz J."/>
            <person name="Terry A."/>
            <person name="Vize P.D."/>
            <person name="Warren W.C."/>
            <person name="Wells D."/>
            <person name="Wills A."/>
            <person name="Wilson R.K."/>
            <person name="Zimmerman L.B."/>
            <person name="Zorn A.M."/>
            <person name="Grainger R."/>
            <person name="Grammer T."/>
            <person name="Khokha M.K."/>
            <person name="Richardson P.M."/>
            <person name="Rokhsar D.S."/>
        </authorList>
    </citation>
    <scope>NUCLEOTIDE SEQUENCE [LARGE SCALE GENOMIC DNA]</scope>
    <source>
        <strain evidence="4">Nigerian</strain>
    </source>
</reference>
<dbReference type="InterPro" id="IPR044925">
    <property type="entry name" value="His-Me_finger_sf"/>
</dbReference>
<organism evidence="4">
    <name type="scientific">Xenopus tropicalis</name>
    <name type="common">Western clawed frog</name>
    <name type="synonym">Silurana tropicalis</name>
    <dbReference type="NCBI Taxonomy" id="8364"/>
    <lineage>
        <taxon>Eukaryota</taxon>
        <taxon>Metazoa</taxon>
        <taxon>Chordata</taxon>
        <taxon>Craniata</taxon>
        <taxon>Vertebrata</taxon>
        <taxon>Euteleostomi</taxon>
        <taxon>Amphibia</taxon>
        <taxon>Batrachia</taxon>
        <taxon>Anura</taxon>
        <taxon>Pipoidea</taxon>
        <taxon>Pipidae</taxon>
        <taxon>Xenopodinae</taxon>
        <taxon>Xenopus</taxon>
        <taxon>Silurana</taxon>
    </lineage>
</organism>
<feature type="chain" id="PRO_5031292167" description="Endonuclease domain-containing 1 protein" evidence="1">
    <location>
        <begin position="21"/>
        <end position="296"/>
    </location>
</feature>
<name>A0A803J6V9_XENTR</name>
<dbReference type="SUPFAM" id="SSF54060">
    <property type="entry name" value="His-Me finger endonucleases"/>
    <property type="match status" value="1"/>
</dbReference>
<protein>
    <recommendedName>
        <fullName evidence="5">Endonuclease domain-containing 1 protein</fullName>
    </recommendedName>
</protein>
<dbReference type="GO" id="GO:0046872">
    <property type="term" value="F:metal ion binding"/>
    <property type="evidence" value="ECO:0007669"/>
    <property type="project" value="InterPro"/>
</dbReference>
<dbReference type="PANTHER" id="PTHR21472:SF25">
    <property type="entry name" value="ENDONUCLEASE DOMAIN-CONTAINING 1 PROTEIN"/>
    <property type="match status" value="1"/>
</dbReference>
<dbReference type="PANTHER" id="PTHR21472">
    <property type="entry name" value="ENDONUCLEASE DOMAIN-CONTAINING 1 PROTEIN ENDOD1"/>
    <property type="match status" value="1"/>
</dbReference>
<reference evidence="4" key="2">
    <citation type="submission" date="2021-03" db="UniProtKB">
        <authorList>
            <consortium name="Ensembl"/>
        </authorList>
    </citation>
    <scope>IDENTIFICATION</scope>
</reference>
<evidence type="ECO:0008006" key="5">
    <source>
        <dbReference type="Google" id="ProtNLM"/>
    </source>
</evidence>
<evidence type="ECO:0000256" key="1">
    <source>
        <dbReference type="SAM" id="SignalP"/>
    </source>
</evidence>
<evidence type="ECO:0000313" key="4">
    <source>
        <dbReference type="Ensembl" id="ENSXETP00000103578"/>
    </source>
</evidence>
<evidence type="ECO:0000259" key="3">
    <source>
        <dbReference type="SMART" id="SM00892"/>
    </source>
</evidence>
<feature type="domain" description="DNA/RNA non-specific endonuclease/pyrophosphatase/phosphodiesterase" evidence="3">
    <location>
        <begin position="58"/>
        <end position="288"/>
    </location>
</feature>
<dbReference type="GeneTree" id="ENSGT01030000234592"/>
<dbReference type="GO" id="GO:0003676">
    <property type="term" value="F:nucleic acid binding"/>
    <property type="evidence" value="ECO:0007669"/>
    <property type="project" value="InterPro"/>
</dbReference>
<evidence type="ECO:0000259" key="2">
    <source>
        <dbReference type="SMART" id="SM00477"/>
    </source>
</evidence>
<dbReference type="Ensembl" id="ENSXETT00000106478">
    <property type="protein sequence ID" value="ENSXETP00000103578"/>
    <property type="gene ID" value="ENSXETG00000048003"/>
</dbReference>
<dbReference type="Pfam" id="PF01223">
    <property type="entry name" value="Endonuclease_NS"/>
    <property type="match status" value="1"/>
</dbReference>
<feature type="domain" description="ENPP1-3/EXOG-like endonuclease/phosphodiesterase" evidence="2">
    <location>
        <begin position="59"/>
        <end position="286"/>
    </location>
</feature>
<dbReference type="InParanoid" id="A0A803J6V9"/>
<feature type="signal peptide" evidence="1">
    <location>
        <begin position="1"/>
        <end position="20"/>
    </location>
</feature>
<dbReference type="InterPro" id="IPR001604">
    <property type="entry name" value="Endo_G_ENPP1-like_dom"/>
</dbReference>
<dbReference type="SMART" id="SM00892">
    <property type="entry name" value="Endonuclease_NS"/>
    <property type="match status" value="1"/>
</dbReference>
<dbReference type="AlphaFoldDB" id="A0A803J6V9"/>
<dbReference type="GO" id="GO:0016787">
    <property type="term" value="F:hydrolase activity"/>
    <property type="evidence" value="ECO:0007669"/>
    <property type="project" value="InterPro"/>
</dbReference>
<dbReference type="SMART" id="SM00477">
    <property type="entry name" value="NUC"/>
    <property type="match status" value="1"/>
</dbReference>
<dbReference type="InterPro" id="IPR039015">
    <property type="entry name" value="ENDOD1"/>
</dbReference>
<sequence length="296" mass="33897">MDVALSLCWLFLAFPHMAETHIVDNFNECNNFFYKNKPPVGFQDTAKNKAYICQMYKDTTYFATLYDRDRRIPLFSAYKMDKKSLLNQKKLKTNQSPEFNVEPQLVYRDLPKKSMLSETETVDSITEYNMKKSKRKNASNLLEMSQAVNADYRESNYTRGHLNPKGHHGKGDGQEATCTLTNVVPQTKKLNGEIWKKYETEMTDIAKTCTEMFVVTGIVPGNNRLNARVNIPSHVWSAYCCIGKKGKPTSGAALASVDETIPLEHKPVMELEKHLKVLLKDFNKSNLNVFKDNCRK</sequence>